<dbReference type="Proteomes" id="UP000822688">
    <property type="component" value="Chromosome 1"/>
</dbReference>
<feature type="compositionally biased region" description="Low complexity" evidence="1">
    <location>
        <begin position="440"/>
        <end position="458"/>
    </location>
</feature>
<comment type="caution">
    <text evidence="2">The sequence shown here is derived from an EMBL/GenBank/DDBJ whole genome shotgun (WGS) entry which is preliminary data.</text>
</comment>
<organism evidence="2 3">
    <name type="scientific">Ceratodon purpureus</name>
    <name type="common">Fire moss</name>
    <name type="synonym">Dicranum purpureum</name>
    <dbReference type="NCBI Taxonomy" id="3225"/>
    <lineage>
        <taxon>Eukaryota</taxon>
        <taxon>Viridiplantae</taxon>
        <taxon>Streptophyta</taxon>
        <taxon>Embryophyta</taxon>
        <taxon>Bryophyta</taxon>
        <taxon>Bryophytina</taxon>
        <taxon>Bryopsida</taxon>
        <taxon>Dicranidae</taxon>
        <taxon>Pseudoditrichales</taxon>
        <taxon>Ditrichaceae</taxon>
        <taxon>Ceratodon</taxon>
    </lineage>
</organism>
<dbReference type="OrthoDB" id="10419322at2759"/>
<evidence type="ECO:0000313" key="3">
    <source>
        <dbReference type="Proteomes" id="UP000822688"/>
    </source>
</evidence>
<feature type="region of interest" description="Disordered" evidence="1">
    <location>
        <begin position="195"/>
        <end position="255"/>
    </location>
</feature>
<feature type="region of interest" description="Disordered" evidence="1">
    <location>
        <begin position="130"/>
        <end position="183"/>
    </location>
</feature>
<reference evidence="2" key="1">
    <citation type="submission" date="2020-06" db="EMBL/GenBank/DDBJ databases">
        <title>WGS assembly of Ceratodon purpureus strain R40.</title>
        <authorList>
            <person name="Carey S.B."/>
            <person name="Jenkins J."/>
            <person name="Shu S."/>
            <person name="Lovell J.T."/>
            <person name="Sreedasyam A."/>
            <person name="Maumus F."/>
            <person name="Tiley G.P."/>
            <person name="Fernandez-Pozo N."/>
            <person name="Barry K."/>
            <person name="Chen C."/>
            <person name="Wang M."/>
            <person name="Lipzen A."/>
            <person name="Daum C."/>
            <person name="Saski C.A."/>
            <person name="Payton A.C."/>
            <person name="Mcbreen J.C."/>
            <person name="Conrad R.E."/>
            <person name="Kollar L.M."/>
            <person name="Olsson S."/>
            <person name="Huttunen S."/>
            <person name="Landis J.B."/>
            <person name="Wickett N.J."/>
            <person name="Johnson M.G."/>
            <person name="Rensing S.A."/>
            <person name="Grimwood J."/>
            <person name="Schmutz J."/>
            <person name="Mcdaniel S.F."/>
        </authorList>
    </citation>
    <scope>NUCLEOTIDE SEQUENCE</scope>
    <source>
        <strain evidence="2">R40</strain>
    </source>
</reference>
<protein>
    <submittedName>
        <fullName evidence="2">Uncharacterized protein</fullName>
    </submittedName>
</protein>
<gene>
    <name evidence="2" type="ORF">KC19_1G088300</name>
</gene>
<accession>A0A8T0J441</accession>
<evidence type="ECO:0000313" key="2">
    <source>
        <dbReference type="EMBL" id="KAG0590305.1"/>
    </source>
</evidence>
<proteinExistence type="predicted"/>
<evidence type="ECO:0000256" key="1">
    <source>
        <dbReference type="SAM" id="MobiDB-lite"/>
    </source>
</evidence>
<feature type="compositionally biased region" description="Basic residues" evidence="1">
    <location>
        <begin position="165"/>
        <end position="181"/>
    </location>
</feature>
<dbReference type="EMBL" id="CM026421">
    <property type="protein sequence ID" value="KAG0590305.1"/>
    <property type="molecule type" value="Genomic_DNA"/>
</dbReference>
<feature type="compositionally biased region" description="Polar residues" evidence="1">
    <location>
        <begin position="509"/>
        <end position="525"/>
    </location>
</feature>
<feature type="compositionally biased region" description="Polar residues" evidence="1">
    <location>
        <begin position="225"/>
        <end position="255"/>
    </location>
</feature>
<name>A0A8T0J441_CERPU</name>
<sequence length="543" mass="59568">MTVLGCKWHPSSDNVGICAHCLRESLSKLAVYQDEEDDSIDLENFPPSMPMPGMGMPAGSRRAQFILVQYNNEDGNRGGLAGDNSDLFYPGVNRHAMGALVGGNQHMQPYMPGDHEPTDLHLDGAYHVDTQGDVGTAEDSGSGGHDEAMGHHNLPPTLEAGESGRHKRKLHSSGSGRRKSKGWGAAMMKMIGFRSSNKKAEASSSGTKGNEQGFEDSDDFAAPTHDQQYTPPRFSVSSGLEQTTPARYSVSSQWEQQTTSARYSAAPVHEQVTPARFSGASLFDIESMDSRRFSTSSRGSPFAGKKHVIPGENYNAPWRASKSAANARKMGAYEGFGREENFSSGKALHSPQMRTYGDEGAGQYPGKSPKKSPWKWFSSFKAVTPKEDRKNDWMSSQKKVAVEAIPAADSGYQERRKSTSSMYAPKARESTQQPLTPVLTSKKSPWWRSSPRPRTPKTQKSPIMIPAKPGHMDQEVATDSDLMEDTPHRRSSASPMVGYSRSSSNGSSCFTTPRWNNRQRPQHSGNRGMAVHEKEHEITHLAI</sequence>
<feature type="region of interest" description="Disordered" evidence="1">
    <location>
        <begin position="341"/>
        <end position="372"/>
    </location>
</feature>
<feature type="compositionally biased region" description="Polar residues" evidence="1">
    <location>
        <begin position="430"/>
        <end position="439"/>
    </location>
</feature>
<keyword evidence="3" id="KW-1185">Reference proteome</keyword>
<feature type="compositionally biased region" description="Basic and acidic residues" evidence="1">
    <location>
        <begin position="530"/>
        <end position="543"/>
    </location>
</feature>
<feature type="region of interest" description="Disordered" evidence="1">
    <location>
        <begin position="406"/>
        <end position="543"/>
    </location>
</feature>
<dbReference type="AlphaFoldDB" id="A0A8T0J441"/>